<protein>
    <submittedName>
        <fullName evidence="3">(salmon louse) hypothetical protein</fullName>
    </submittedName>
</protein>
<feature type="domain" description="EGF-like" evidence="2">
    <location>
        <begin position="132"/>
        <end position="171"/>
    </location>
</feature>
<dbReference type="Pfam" id="PF21164">
    <property type="entry name" value="Dumpy_DPY"/>
    <property type="match status" value="3"/>
</dbReference>
<comment type="caution">
    <text evidence="1">Lacks conserved residue(s) required for the propagation of feature annotation.</text>
</comment>
<feature type="domain" description="EGF-like" evidence="2">
    <location>
        <begin position="1807"/>
        <end position="1846"/>
    </location>
</feature>
<feature type="domain" description="EGF-like" evidence="2">
    <location>
        <begin position="2128"/>
        <end position="2167"/>
    </location>
</feature>
<evidence type="ECO:0000313" key="4">
    <source>
        <dbReference type="Proteomes" id="UP000675881"/>
    </source>
</evidence>
<dbReference type="PANTHER" id="PTHR22963:SF38">
    <property type="entry name" value="LP13770P"/>
    <property type="match status" value="1"/>
</dbReference>
<dbReference type="PANTHER" id="PTHR22963">
    <property type="entry name" value="ENDOGLIN-RELATED"/>
    <property type="match status" value="1"/>
</dbReference>
<proteinExistence type="predicted"/>
<feature type="domain" description="EGF-like" evidence="2">
    <location>
        <begin position="4110"/>
        <end position="4149"/>
    </location>
</feature>
<dbReference type="InterPro" id="IPR048407">
    <property type="entry name" value="Dumpy_DPY"/>
</dbReference>
<feature type="domain" description="EGF-like" evidence="2">
    <location>
        <begin position="1048"/>
        <end position="1086"/>
    </location>
</feature>
<dbReference type="EMBL" id="HG994593">
    <property type="protein sequence ID" value="CAF2854755.1"/>
    <property type="molecule type" value="Genomic_DNA"/>
</dbReference>
<dbReference type="SMART" id="SM00274">
    <property type="entry name" value="FOLN"/>
    <property type="match status" value="19"/>
</dbReference>
<evidence type="ECO:0000313" key="3">
    <source>
        <dbReference type="EMBL" id="CAF2854755.1"/>
    </source>
</evidence>
<evidence type="ECO:0000259" key="2">
    <source>
        <dbReference type="PROSITE" id="PS50026"/>
    </source>
</evidence>
<dbReference type="PROSITE" id="PS50026">
    <property type="entry name" value="EGF_3"/>
    <property type="match status" value="13"/>
</dbReference>
<accession>A0A7R8CRI5</accession>
<evidence type="ECO:0000256" key="1">
    <source>
        <dbReference type="PROSITE-ProRule" id="PRU00076"/>
    </source>
</evidence>
<sequence length="4251" mass="466225">MKNVFDPCTCARNADCDARNHRGYCSCIPDFTGDPYGISCEPIPEPVIEEVECREDEDCPSREACIDEECRNPCVYYEPCVFNAKCDVYNTLPLRTMACTCIEGYEEPIIASGCQSDDECDSNQACRNRVCVNPCTNSNPCGVLAECSVRNHRTTCVCTIGFTGDAYSNCSPINEDECRYDSDCPLNNACMKHQCIDPCERNRPCGTKAICRTQSHKPVCMCPEGLAGDPHAFCYESCVEEKCVDPCKSTKCGTNAKCSVEYHNAICKCPQGLQGSPYLSCKEVECRHNDDCPDNAKSICETYKHRETCVCPPPLTGDGYSYCRERVVSILKPECYNPCVVTKPCSLTQECKVMDSYPTRTVSCICPKDTRTSLNGECSRIESKTECENNNDCGDQDVCVGGTCLNSCRVHPCGPNAQCIASSHRSTCSCSRGYTGNPQDSCQRIQVTGATPLQPGCDSNQDCPTYSSCRNRLCINPCAEDKPCSLYATCRVINHQPVCTCPNGYIGSPTTDCRPQPEPECRLDSDCSDHLACIGQQCLTPCSRNTCGVILIQYAKNLVVEMISNVLTHKLVLIESAKILVCLKNVGKNAECSPRNHRATCKCNKGHKGNPYSYCNAYECLSDPECPDHLHCISEKCVDPCKCAANAECDARNHRGYCACIIDFTGDPYGIECTPIPEPVIEEVECVEDKDCFSQEACISEECDNPCTVYSPCVENANCKVYDTLPLRTMTCICIEGYTGKGDERCVKIEPIIDVGCRSDRECDHNLAFGFTGDAYSKCIQISQGECKYDDDCPFNKACISNQCTDPCSNGQLCGNNAICTAQNHRALCKCPPGFATDSQSNCYEYECLRNSDCPFDKACVSEKCINPCKNTLCGTRAECSVEYHKPICKCPKGLQGSPYIECKNVECKRHEDCGDQEKCNLISLKCEKLCSGRNKCAASAVCEASNHREKIEVPSDKPECNVDDDCPGLLACMSEKCQDPCTFNKPCSDSQECKVFDTSPTKTVACICPTDTVVGIDGRCNRVQTSPECEIANDCKISDICVSGSCIDACKVNPCGVNAICKSASHDSRCSCPNGYTGNPSHECYFVSPTSEPLLTPGCRNDDDCPTYSLCKNTMCINPCAEDSPCAPTANCQVINHNPVCTCPNGYIGSPTTVCRPPPKPECTSDPECPDHLACVNQKCQNPCSRSTCGINAQCRVQRHRAICSCLDGYIGDPYSVCEEPGCKSDFECPNTQSCINRECQNPCLFEQCGQNADCSPKNHRAMCSCIKGHKGDPYSFCRPYECLSDPECPDRLKCENEKCVDPCECARNADCDARNHRGICTCIPDFTGDPYGIACEPIPEPVIEEVECNEDRDCPSQNACINEECDNPCLMYKPCVQNAECKVYDTLPLRTMTCTCIEGFTGKGDERCIKIEPVVDVGCRSNSECDRNLACDNGKCINPCRNNNPCSSSAICRTQNHQPTCECSPGFTGDPYSLCSPTREDECKHDEDCPSNMVCADNKCSNPCRSNSLCGNNAVCEVMNHSPVCKCLENFAGDPHKKNEDCPFDKSCSSNNCIDPCQNTVCGRNAECSVEYHKSICKCPSGLQGSPYVACKEVQCRKDNDCGQDEKCDLQRFTCTKLCSNSNVCAANARCEASRHRERCICSSPYTGDGYSFCQKIVVPASKSECNVDEDCPSKLSCISQTFADTLPSRTVACICPPNTYVNGFGNCKRVETATECQSNNDCPDTDVCDRGTCINACKSRPCGVNAKCTARAHSSVCSCFDGFEGNPQSICNLAPLLVEPIKEPGCDSNQDCPSHAACKDRKCINPCAESSPCASSARCKVINHEPECTCPDGFIGSPTTDCRPPKRPECTTDPECPDHLACVNQKCQNPCSRSTCGINAQCRVQRHRAICSCLDGYIGDPYSVCEEPGCKSDFECPNTQSCINRECQNPCLLKQCGQNADCSPKNHRAMCSCIKGHKGDPYSFCRPYECLSDPECPDHLKCENEKCVDPCECARNADCDARNHRGICTCIPDFTGDPYGIACEPIPEPVIEEVECKEDRDCPSQNACINEECDNPCLMYKPCVQNAECKVYDTLPLRTMTCTCIEGFTGKGDERCVKIQPVVDVGCRSNSECSPTLACRNGECLNPCIENDPCSNTAKCQVLNHNAKCICQIGYTGDPYSQCVKISNSECKYDTDCASNEACINDQCVDHCVVNLPCGKDAECETIRHRSVCKCPKGLAGDPHLNVKKNEDCPFDKECKSESCVDPCIDTQCGTLATCTVEYHKGICKCSSGYQGNPYLSCREVQCRRNSDCDSKEKCNLKTYKCTPLCRKNNNCAESAVCKAENHREKCSCPTPLIGDGYSFCNRPVKPADKPECLVDSDCSRSEACISDTCKNPCIVESPCHPSQNCRVLESYLLKTVSCECLEGTQVGTNGQCITVQSQNECSIDNDCNQDDMCNEGTCVNACYVERCGINAECIANFHRSKCSCYPGYLGDPKNACYQSPTEIEPLLSPGCDVDRDCPSYTMCKNRLCINPCAEDSPCAVTAICKVIQHKPVGVKVIFECPNHQACINRECQNPCLFEKCGLNAECKSEKTHRAICHCLSGHKGQAYVNCKRYECLRDSDCPNHLHCVNDKCVDPCECARNADCKARNHRGYCTCIPNFTGDPYGIVCEPIPEPVIEEVECNEDRDCPSQNACINEECDNPCLMYKPCVLNAECKVYDTLPLRTMTCTCIEGFTGKGDERCVKIEPIIETGCRSDSECDRKLGCRDGDCINPCIKDNPCHTSAQCSVRSHKALCSCPVGYAGDPYSFCKKESVCKCPRGFSGDPHSYCYKYECKTDNDCPFDKACAKEKCIDPCKDTFCGTRAECVTEFHQSTCKCSQGLQGNPYVSCREVECRNDNDCASNEKCDLRYLKCSALCSDNNLCANNAKCEAINHQERCVCPSQFTGDGYAYCSEIVRRPDEPECRVDKDCPSDMACISARCQNPCIVNKPCLQNQICKVQNNDPLKTVSCECPSGTYESDGFECKEVELSTECQVNNDCQQFEICVDGTCRKTCSINSCGANAVCTPVIHGFKCNCFDGYTGDPNSACYQPVLNVEPLLEPGCSNDDDCPSYTTCRNRQCINPCSIGSPCAKSAICKPINHKAVCTCLDGFVGTPSTDCRPINVPECLLDAECPDHLACINRKCQNPCSTLTCGDNAQCRVQRHRAICTCLSGYIGSPHTVCEEPGCKRDDQCKDNQACINRECQNPCLFEQCGQNADCSPKNHRAMCSCIKGHKGDPYSFCRPYEYPCECARNADCDARNHRGICTCIPDFTGDPYGIACEPIPEPVIEEVECKEDRDCPSQNACINEECDNPCLMYKPCVQNAECKVYDTLPLRTMTCTCIEGFTGKGDERCVKIQPVVDVGCRSNSECSPTLACKNGECINPCIENNPCGTSAQCKVKRHEANCICPAGYNGDPYSNCAPIQDLECKYDTDCSSNEACINNQCIDPCTINRPCGTNAECLTTNHRSFCKCPPNHAGDPHASCYKYECRISDDCPFDKTCLNEKCVDPCDTTRCGSKAICKAEYHKGSCECPNGLQGNPYIFCKEVECRKDTDCASNEKCNLQNFRCLRLCSDNNNCAGFANCEASNHRERCICPPPFEGDGYSYCAEKIPQAAKLECQIDQDCQGTKACIEHGCKDPCFYINPCSENQECKAFASVPLRTVSCICPQGTFIGSNGICQEVETKVECEYNDDCSTNDICQDGSCIDACRVNKCGANTRCISSFHRSECVCLQGYTGNAQVACYLPITPNEPSLVPGCTSDQDCPSYTACRNRQCINPCAEDKPCAPTANCKVVCSTKLYVLALMALLDPLRMIVKNPVFNKKCQNPCSSITCGKNAQCRVQNHRAICSCFGGYVGDPYTACEEPGCKSDFECPNKQACINRECQNPCLFENCGINAECSPENHRAVCACLKGHKGDPYSFCKPYECLSDPECPNHLKCENEKCVDPCECARNADCDARNHRGICTCIPDFTGDPYGIACEPIPEPVIEEVECNEDRDCPSQNACINEECDNPCLMYKPCVQNAECKVYDTLPLRTMTCTCIEGFTGKGDERCVKIEPIIHTGCRSNTECAVSLACENANCISPCLKNNPCGNIAQCSVRNHRATCTCPVGFTGDPNSSCSPIQKGECNFDTDCPDNKACINNQCKNPCIVNKPCGSNAICITEIHRPVCKCPPGLAGDPHSTCYRYECKTNEDCPFDKACASEKCIDPCQNNSLWFQSHLQR</sequence>
<feature type="domain" description="EGF-like" evidence="2">
    <location>
        <begin position="2758"/>
        <end position="2797"/>
    </location>
</feature>
<dbReference type="Proteomes" id="UP000675881">
    <property type="component" value="Chromosome 14"/>
</dbReference>
<organism evidence="3 4">
    <name type="scientific">Lepeophtheirus salmonis</name>
    <name type="common">Salmon louse</name>
    <name type="synonym">Caligus salmonis</name>
    <dbReference type="NCBI Taxonomy" id="72036"/>
    <lineage>
        <taxon>Eukaryota</taxon>
        <taxon>Metazoa</taxon>
        <taxon>Ecdysozoa</taxon>
        <taxon>Arthropoda</taxon>
        <taxon>Crustacea</taxon>
        <taxon>Multicrustacea</taxon>
        <taxon>Hexanauplia</taxon>
        <taxon>Copepoda</taxon>
        <taxon>Siphonostomatoida</taxon>
        <taxon>Caligidae</taxon>
        <taxon>Lepeophtheirus</taxon>
    </lineage>
</organism>
<keyword evidence="1" id="KW-0245">EGF-like domain</keyword>
<feature type="domain" description="EGF-like" evidence="2">
    <location>
        <begin position="1439"/>
        <end position="1478"/>
    </location>
</feature>
<dbReference type="PROSITE" id="PS01186">
    <property type="entry name" value="EGF_2"/>
    <property type="match status" value="27"/>
</dbReference>
<feature type="domain" description="EGF-like" evidence="2">
    <location>
        <begin position="704"/>
        <end position="747"/>
    </location>
</feature>
<dbReference type="SMART" id="SM00286">
    <property type="entry name" value="PTI"/>
    <property type="match status" value="31"/>
</dbReference>
<feature type="domain" description="EGF-like" evidence="2">
    <location>
        <begin position="1118"/>
        <end position="1157"/>
    </location>
</feature>
<feature type="domain" description="EGF-like" evidence="2">
    <location>
        <begin position="405"/>
        <end position="443"/>
    </location>
</feature>
<reference evidence="3" key="1">
    <citation type="submission" date="2021-02" db="EMBL/GenBank/DDBJ databases">
        <authorList>
            <person name="Bekaert M."/>
        </authorList>
    </citation>
    <scope>NUCLEOTIDE SEQUENCE</scope>
    <source>
        <strain evidence="3">IoA-00</strain>
    </source>
</reference>
<dbReference type="Gene3D" id="2.10.25.10">
    <property type="entry name" value="Laminin"/>
    <property type="match status" value="1"/>
</dbReference>
<dbReference type="InterPro" id="IPR003645">
    <property type="entry name" value="Fol_N"/>
</dbReference>
<dbReference type="SMART" id="SM00181">
    <property type="entry name" value="EGF"/>
    <property type="match status" value="63"/>
</dbReference>
<dbReference type="OrthoDB" id="4405280at2759"/>
<feature type="domain" description="EGF-like" evidence="2">
    <location>
        <begin position="3410"/>
        <end position="3449"/>
    </location>
</feature>
<feature type="domain" description="EGF-like" evidence="2">
    <location>
        <begin position="3038"/>
        <end position="3074"/>
    </location>
</feature>
<gene>
    <name evidence="3" type="ORF">LSAA_4658</name>
</gene>
<keyword evidence="4" id="KW-1185">Reference proteome</keyword>
<feature type="domain" description="EGF-like" evidence="2">
    <location>
        <begin position="475"/>
        <end position="514"/>
    </location>
</feature>
<name>A0A7R8CRI5_LEPSM</name>
<dbReference type="InterPro" id="IPR000742">
    <property type="entry name" value="EGF"/>
</dbReference>